<dbReference type="AlphaFoldDB" id="A0A8S3YH59"/>
<dbReference type="Proteomes" id="UP000691718">
    <property type="component" value="Unassembled WGS sequence"/>
</dbReference>
<dbReference type="OrthoDB" id="7840639at2759"/>
<reference evidence="1" key="1">
    <citation type="submission" date="2021-04" db="EMBL/GenBank/DDBJ databases">
        <authorList>
            <person name="Tunstrom K."/>
        </authorList>
    </citation>
    <scope>NUCLEOTIDE SEQUENCE</scope>
</reference>
<dbReference type="EMBL" id="CAJQZP010001697">
    <property type="protein sequence ID" value="CAG5059116.1"/>
    <property type="molecule type" value="Genomic_DNA"/>
</dbReference>
<gene>
    <name evidence="1" type="ORF">PAPOLLO_LOCUS27879</name>
</gene>
<accession>A0A8S3YH59</accession>
<keyword evidence="2" id="KW-1185">Reference proteome</keyword>
<protein>
    <submittedName>
        <fullName evidence="1">(apollo) hypothetical protein</fullName>
    </submittedName>
</protein>
<comment type="caution">
    <text evidence="1">The sequence shown here is derived from an EMBL/GenBank/DDBJ whole genome shotgun (WGS) entry which is preliminary data.</text>
</comment>
<evidence type="ECO:0000313" key="2">
    <source>
        <dbReference type="Proteomes" id="UP000691718"/>
    </source>
</evidence>
<sequence>MRATRSVCARRMDISLSSRFVQKQCQFTFRNLFNFDNLVVPKNGQKCIKGYNANNINAVTLATYDDIITETGTVCGYGVDEDNSPGEQLVCSEWILEPLEVGTTVGISEGVPPTRYDIGAPLVSNGVQIGVLTSLVEGPTAVFKNPAIYRDWIKEQTGVEL</sequence>
<organism evidence="1 2">
    <name type="scientific">Parnassius apollo</name>
    <name type="common">Apollo butterfly</name>
    <name type="synonym">Papilio apollo</name>
    <dbReference type="NCBI Taxonomy" id="110799"/>
    <lineage>
        <taxon>Eukaryota</taxon>
        <taxon>Metazoa</taxon>
        <taxon>Ecdysozoa</taxon>
        <taxon>Arthropoda</taxon>
        <taxon>Hexapoda</taxon>
        <taxon>Insecta</taxon>
        <taxon>Pterygota</taxon>
        <taxon>Neoptera</taxon>
        <taxon>Endopterygota</taxon>
        <taxon>Lepidoptera</taxon>
        <taxon>Glossata</taxon>
        <taxon>Ditrysia</taxon>
        <taxon>Papilionoidea</taxon>
        <taxon>Papilionidae</taxon>
        <taxon>Parnassiinae</taxon>
        <taxon>Parnassini</taxon>
        <taxon>Parnassius</taxon>
        <taxon>Parnassius</taxon>
    </lineage>
</organism>
<proteinExistence type="predicted"/>
<name>A0A8S3YH59_PARAO</name>
<evidence type="ECO:0000313" key="1">
    <source>
        <dbReference type="EMBL" id="CAG5059116.1"/>
    </source>
</evidence>